<dbReference type="GO" id="GO:0045121">
    <property type="term" value="C:membrane raft"/>
    <property type="evidence" value="ECO:0007669"/>
    <property type="project" value="UniProtKB-SubCell"/>
</dbReference>
<reference evidence="34" key="4">
    <citation type="submission" date="2025-04" db="UniProtKB">
        <authorList>
            <consortium name="RefSeq"/>
        </authorList>
    </citation>
    <scope>IDENTIFICATION</scope>
    <source>
        <tissue evidence="34">Muscle</tissue>
    </source>
</reference>
<dbReference type="GO" id="GO:0007030">
    <property type="term" value="P:Golgi organization"/>
    <property type="evidence" value="ECO:0007669"/>
    <property type="project" value="TreeGrafter"/>
</dbReference>
<organism evidence="32">
    <name type="scientific">Salmo salar</name>
    <name type="common">Atlantic salmon</name>
    <dbReference type="NCBI Taxonomy" id="8030"/>
    <lineage>
        <taxon>Eukaryota</taxon>
        <taxon>Metazoa</taxon>
        <taxon>Chordata</taxon>
        <taxon>Craniata</taxon>
        <taxon>Vertebrata</taxon>
        <taxon>Euteleostomi</taxon>
        <taxon>Actinopterygii</taxon>
        <taxon>Neopterygii</taxon>
        <taxon>Teleostei</taxon>
        <taxon>Protacanthopterygii</taxon>
        <taxon>Salmoniformes</taxon>
        <taxon>Salmonidae</taxon>
        <taxon>Salmoninae</taxon>
        <taxon>Salmo</taxon>
    </lineage>
</organism>
<dbReference type="InterPro" id="IPR039756">
    <property type="entry name" value="Lsb6/PI4K2"/>
</dbReference>
<dbReference type="GO" id="GO:0043204">
    <property type="term" value="C:perikaryon"/>
    <property type="evidence" value="ECO:0007669"/>
    <property type="project" value="UniProtKB-SubCell"/>
</dbReference>
<dbReference type="GO" id="GO:0042734">
    <property type="term" value="C:presynaptic membrane"/>
    <property type="evidence" value="ECO:0007669"/>
    <property type="project" value="UniProtKB-SubCell"/>
</dbReference>
<dbReference type="GO" id="GO:0004430">
    <property type="term" value="F:1-phosphatidylinositol 4-kinase activity"/>
    <property type="evidence" value="ECO:0007669"/>
    <property type="project" value="UniProtKB-UniRule"/>
</dbReference>
<dbReference type="AlphaFoldDB" id="C0HBR3"/>
<accession>C0HBR3</accession>
<evidence type="ECO:0000256" key="29">
    <source>
        <dbReference type="RuleBase" id="RU367084"/>
    </source>
</evidence>
<keyword evidence="23" id="KW-0966">Cell projection</keyword>
<keyword evidence="25" id="KW-0968">Cytoplasmic vesicle</keyword>
<evidence type="ECO:0000256" key="18">
    <source>
        <dbReference type="ARBA" id="ARBA00023034"/>
    </source>
</evidence>
<evidence type="ECO:0000256" key="26">
    <source>
        <dbReference type="ARBA" id="ARBA00034102"/>
    </source>
</evidence>
<keyword evidence="17" id="KW-0770">Synapse</keyword>
<evidence type="ECO:0000256" key="16">
    <source>
        <dbReference type="ARBA" id="ARBA00022840"/>
    </source>
</evidence>
<evidence type="ECO:0000256" key="22">
    <source>
        <dbReference type="ARBA" id="ARBA00023139"/>
    </source>
</evidence>
<dbReference type="RefSeq" id="XP_014038418.1">
    <property type="nucleotide sequence ID" value="XM_014182943.1"/>
</dbReference>
<feature type="domain" description="PI3K/PI4K catalytic" evidence="31">
    <location>
        <begin position="92"/>
        <end position="420"/>
    </location>
</feature>
<evidence type="ECO:0000256" key="9">
    <source>
        <dbReference type="ARBA" id="ARBA00022475"/>
    </source>
</evidence>
<evidence type="ECO:0000256" key="17">
    <source>
        <dbReference type="ARBA" id="ARBA00023018"/>
    </source>
</evidence>
<dbReference type="PaxDb" id="8030-ENSSSAP00000001969"/>
<evidence type="ECO:0000256" key="2">
    <source>
        <dbReference type="ARBA" id="ARBA00004173"/>
    </source>
</evidence>
<evidence type="ECO:0000256" key="20">
    <source>
        <dbReference type="ARBA" id="ARBA00023128"/>
    </source>
</evidence>
<comment type="subcellular location">
    <subcellularLocation>
        <location evidence="4">Cell projection</location>
        <location evidence="4">Dendrite</location>
    </subcellularLocation>
    <subcellularLocation>
        <location evidence="7">Cytoplasmic vesicle</location>
    </subcellularLocation>
    <subcellularLocation>
        <location evidence="3">Endosome</location>
    </subcellularLocation>
    <subcellularLocation>
        <location evidence="28">Golgi apparatus</location>
        <location evidence="28">trans-Golgi network membrane</location>
        <topology evidence="28">Lipid-anchor</topology>
    </subcellularLocation>
    <subcellularLocation>
        <location evidence="5">Membrane raft</location>
    </subcellularLocation>
    <subcellularLocation>
        <location evidence="29">Membrane</location>
        <topology evidence="29">Peripheral membrane protein</topology>
    </subcellularLocation>
    <subcellularLocation>
        <location evidence="2">Mitochondrion</location>
    </subcellularLocation>
    <subcellularLocation>
        <location evidence="6">Perikaryon</location>
    </subcellularLocation>
    <subcellularLocation>
        <location evidence="27">Presynaptic cell membrane</location>
    </subcellularLocation>
    <subcellularLocation>
        <location evidence="26">Synapse</location>
        <location evidence="26">Synaptosome</location>
    </subcellularLocation>
</comment>
<dbReference type="PANTHER" id="PTHR12865:SF7">
    <property type="entry name" value="PHOSPHATIDYLINOSITOL 4-KINASE TYPE 2-ALPHA"/>
    <property type="match status" value="1"/>
</dbReference>
<keyword evidence="19" id="KW-0443">Lipid metabolism</keyword>
<evidence type="ECO:0000313" key="32">
    <source>
        <dbReference type="EMBL" id="ACN11482.1"/>
    </source>
</evidence>
<dbReference type="GO" id="GO:0007032">
    <property type="term" value="P:endosome organization"/>
    <property type="evidence" value="ECO:0007669"/>
    <property type="project" value="TreeGrafter"/>
</dbReference>
<feature type="region of interest" description="Disordered" evidence="30">
    <location>
        <begin position="1"/>
        <end position="77"/>
    </location>
</feature>
<keyword evidence="11" id="KW-0771">Synaptosome</keyword>
<evidence type="ECO:0000256" key="15">
    <source>
        <dbReference type="ARBA" id="ARBA00022777"/>
    </source>
</evidence>
<evidence type="ECO:0000256" key="4">
    <source>
        <dbReference type="ARBA" id="ARBA00004279"/>
    </source>
</evidence>
<keyword evidence="12 29" id="KW-0808">Transferase</keyword>
<evidence type="ECO:0000313" key="33">
    <source>
        <dbReference type="Proteomes" id="UP001652741"/>
    </source>
</evidence>
<evidence type="ECO:0000256" key="11">
    <source>
        <dbReference type="ARBA" id="ARBA00022599"/>
    </source>
</evidence>
<evidence type="ECO:0000256" key="25">
    <source>
        <dbReference type="ARBA" id="ARBA00023329"/>
    </source>
</evidence>
<feature type="compositionally biased region" description="Basic and acidic residues" evidence="30">
    <location>
        <begin position="47"/>
        <end position="77"/>
    </location>
</feature>
<sequence length="446" mass="51358">MDETSPLVSPLRDYNDFGFSPTEPTSPRGGFGGTPGSVVRIPAGSPERSRERQPLLDRDRGGSPRDPHRNDFPEDPEFREIIRKAERAIDEGIYPERIYQGSSGSYFVKDSQGKIIGVFKPKNEEPYGQLNPKWTKWLQKLCCPCCFGRDCLVLNQGYLSEAGASLVDQKLELNIVPRTKVVYLASETFNYNAIDRVKSRGKRLALEKVPKVGQHFHRIGLPPKLGSFQIFVEGFKDADFWLRRFEADPLPENTNRQMQLQFERLVVLDYIIRNTDRGNDNWLLKYDCPMDQGSRDTDWVVVKDPIIQLAAIDNGLAFPLKHPDSWRAYPFYWAWLSQAKVPFSQEIRELVLPKLADPNFIKDLEEDLYELFKKDPGFDRGQFHRQIAVMRGQILNLSQALKDSKTPLQLVQMPPVIVETARAPQRANSESYTQSFQSRRPFFTRW</sequence>
<dbReference type="Pfam" id="PF00454">
    <property type="entry name" value="PI3_PI4_kinase"/>
    <property type="match status" value="1"/>
</dbReference>
<dbReference type="GO" id="GO:0005802">
    <property type="term" value="C:trans-Golgi network"/>
    <property type="evidence" value="ECO:0007669"/>
    <property type="project" value="TreeGrafter"/>
</dbReference>
<comment type="similarity">
    <text evidence="8 29">Belongs to the PI3/PI4-kinase family. Type II PI4K subfamily.</text>
</comment>
<name>C0HBR3_SALSA</name>
<reference evidence="32" key="1">
    <citation type="submission" date="2009-02" db="EMBL/GenBank/DDBJ databases">
        <authorList>
            <consortium name="cGRASP (B.F. Koop &amp; W.S. Davidson)"/>
            <person name="Leong J."/>
            <person name="von Schalburg K."/>
            <person name="Cooper G."/>
            <person name="Moore R."/>
            <person name="Holt R."/>
            <person name="Davidson W.S."/>
            <person name="Koop B.F."/>
        </authorList>
    </citation>
    <scope>NUCLEOTIDE SEQUENCE</scope>
    <source>
        <tissue evidence="32">Brain</tissue>
    </source>
</reference>
<reference evidence="32" key="2">
    <citation type="journal article" date="2010" name="BMC Genomics">
        <title>Salmo salar and Esox lucius full-length cDNA sequences reveal changes in evolutionary pressures on a post-tetraploidization genome.</title>
        <authorList>
            <person name="Leong J.S."/>
            <person name="Jantzen S.G."/>
            <person name="von Schalburg K.R."/>
            <person name="Cooper G.A."/>
            <person name="Messmer A.M."/>
            <person name="Liao N.Y."/>
            <person name="Munro S."/>
            <person name="Moore R."/>
            <person name="Holt R.A."/>
            <person name="Jones S.J."/>
            <person name="Davidson W.S."/>
            <person name="Koop B.F."/>
        </authorList>
    </citation>
    <scope>NUCLEOTIDE SEQUENCE</scope>
    <source>
        <tissue evidence="32">Brain</tissue>
    </source>
</reference>
<evidence type="ECO:0000256" key="19">
    <source>
        <dbReference type="ARBA" id="ARBA00023098"/>
    </source>
</evidence>
<evidence type="ECO:0000256" key="13">
    <source>
        <dbReference type="ARBA" id="ARBA00022741"/>
    </source>
</evidence>
<evidence type="ECO:0000256" key="3">
    <source>
        <dbReference type="ARBA" id="ARBA00004177"/>
    </source>
</evidence>
<dbReference type="SUPFAM" id="SSF56399">
    <property type="entry name" value="ADP-ribosylation"/>
    <property type="match status" value="1"/>
</dbReference>
<dbReference type="PROSITE" id="PS50290">
    <property type="entry name" value="PI3_4_KINASE_3"/>
    <property type="match status" value="1"/>
</dbReference>
<dbReference type="GO" id="GO:0005524">
    <property type="term" value="F:ATP binding"/>
    <property type="evidence" value="ECO:0007669"/>
    <property type="project" value="UniProtKB-UniRule"/>
</dbReference>
<keyword evidence="24" id="KW-0449">Lipoprotein</keyword>
<comment type="catalytic activity">
    <reaction evidence="1 29">
        <text>a 1,2-diacyl-sn-glycero-3-phospho-(1D-myo-inositol) + ATP = a 1,2-diacyl-sn-glycero-3-phospho-(1D-myo-inositol 4-phosphate) + ADP + H(+)</text>
        <dbReference type="Rhea" id="RHEA:19877"/>
        <dbReference type="ChEBI" id="CHEBI:15378"/>
        <dbReference type="ChEBI" id="CHEBI:30616"/>
        <dbReference type="ChEBI" id="CHEBI:57880"/>
        <dbReference type="ChEBI" id="CHEBI:58178"/>
        <dbReference type="ChEBI" id="CHEBI:456216"/>
        <dbReference type="EC" id="2.7.1.67"/>
    </reaction>
</comment>
<dbReference type="EMBL" id="BT059769">
    <property type="protein sequence ID" value="ACN11482.1"/>
    <property type="molecule type" value="mRNA"/>
</dbReference>
<keyword evidence="9" id="KW-1003">Cell membrane</keyword>
<evidence type="ECO:0000313" key="34">
    <source>
        <dbReference type="RefSeq" id="XP_014038418.1"/>
    </source>
</evidence>
<dbReference type="GO" id="GO:0005768">
    <property type="term" value="C:endosome"/>
    <property type="evidence" value="ECO:0007669"/>
    <property type="project" value="UniProtKB-SubCell"/>
</dbReference>
<dbReference type="STRING" id="8030.ENSSSAP00000001969"/>
<keyword evidence="14" id="KW-0967">Endosome</keyword>
<dbReference type="OrthoDB" id="3349449at2759"/>
<evidence type="ECO:0000256" key="6">
    <source>
        <dbReference type="ARBA" id="ARBA00004484"/>
    </source>
</evidence>
<reference evidence="32" key="3">
    <citation type="submission" date="2010-08" db="EMBL/GenBank/DDBJ databases">
        <authorList>
            <consortium name="cGRASP (B.F. Koop &amp; W.S. Davidson)"/>
        </authorList>
    </citation>
    <scope>NUCLEOTIDE SEQUENCE</scope>
    <source>
        <tissue evidence="32">Brain</tissue>
    </source>
</reference>
<evidence type="ECO:0000256" key="30">
    <source>
        <dbReference type="SAM" id="MobiDB-lite"/>
    </source>
</evidence>
<evidence type="ECO:0000256" key="8">
    <source>
        <dbReference type="ARBA" id="ARBA00008941"/>
    </source>
</evidence>
<evidence type="ECO:0000256" key="23">
    <source>
        <dbReference type="ARBA" id="ARBA00023273"/>
    </source>
</evidence>
<proteinExistence type="evidence at transcript level"/>
<keyword evidence="21 29" id="KW-0472">Membrane</keyword>
<evidence type="ECO:0000256" key="7">
    <source>
        <dbReference type="ARBA" id="ARBA00004541"/>
    </source>
</evidence>
<evidence type="ECO:0000256" key="21">
    <source>
        <dbReference type="ARBA" id="ARBA00023136"/>
    </source>
</evidence>
<evidence type="ECO:0000256" key="5">
    <source>
        <dbReference type="ARBA" id="ARBA00004285"/>
    </source>
</evidence>
<dbReference type="GO" id="GO:0046854">
    <property type="term" value="P:phosphatidylinositol phosphate biosynthetic process"/>
    <property type="evidence" value="ECO:0007669"/>
    <property type="project" value="UniProtKB-UniRule"/>
</dbReference>
<keyword evidence="33" id="KW-1185">Reference proteome</keyword>
<evidence type="ECO:0000256" key="1">
    <source>
        <dbReference type="ARBA" id="ARBA00001686"/>
    </source>
</evidence>
<dbReference type="Bgee" id="ENSSSAG00000001068">
    <property type="expression patterns" value="Expressed in ovary and 22 other cell types or tissues"/>
</dbReference>
<dbReference type="GO" id="GO:0005765">
    <property type="term" value="C:lysosomal membrane"/>
    <property type="evidence" value="ECO:0007669"/>
    <property type="project" value="TreeGrafter"/>
</dbReference>
<dbReference type="GO" id="GO:0005739">
    <property type="term" value="C:mitochondrion"/>
    <property type="evidence" value="ECO:0007669"/>
    <property type="project" value="UniProtKB-SubCell"/>
</dbReference>
<dbReference type="Proteomes" id="UP001652741">
    <property type="component" value="Chromosome ssa02"/>
</dbReference>
<dbReference type="KEGG" id="sasa:106591729"/>
<dbReference type="GeneID" id="106591729"/>
<keyword evidence="16 29" id="KW-0067">ATP-binding</keyword>
<keyword evidence="13 29" id="KW-0547">Nucleotide-binding</keyword>
<evidence type="ECO:0000256" key="27">
    <source>
        <dbReference type="ARBA" id="ARBA00034111"/>
    </source>
</evidence>
<keyword evidence="22" id="KW-0564">Palmitate</keyword>
<evidence type="ECO:0000256" key="14">
    <source>
        <dbReference type="ARBA" id="ARBA00022753"/>
    </source>
</evidence>
<evidence type="ECO:0000256" key="24">
    <source>
        <dbReference type="ARBA" id="ARBA00023288"/>
    </source>
</evidence>
<evidence type="ECO:0000256" key="10">
    <source>
        <dbReference type="ARBA" id="ARBA00022553"/>
    </source>
</evidence>
<evidence type="ECO:0000256" key="28">
    <source>
        <dbReference type="ARBA" id="ARBA00037864"/>
    </source>
</evidence>
<keyword evidence="18" id="KW-0333">Golgi apparatus</keyword>
<keyword evidence="20" id="KW-0496">Mitochondrion</keyword>
<keyword evidence="15 29" id="KW-0418">Kinase</keyword>
<gene>
    <name evidence="32" type="primary">P4K2A</name>
    <name evidence="34" type="synonym">LOC106591729</name>
</gene>
<evidence type="ECO:0000259" key="31">
    <source>
        <dbReference type="PROSITE" id="PS50290"/>
    </source>
</evidence>
<keyword evidence="10" id="KW-0597">Phosphoprotein</keyword>
<dbReference type="PANTHER" id="PTHR12865">
    <property type="entry name" value="PHOSPHATIDYLINOSITOL 4-KINASE TYPE-II"/>
    <property type="match status" value="1"/>
</dbReference>
<dbReference type="EC" id="2.7.1.67" evidence="29"/>
<dbReference type="GO" id="GO:0030425">
    <property type="term" value="C:dendrite"/>
    <property type="evidence" value="ECO:0007669"/>
    <property type="project" value="UniProtKB-SubCell"/>
</dbReference>
<dbReference type="InterPro" id="IPR000403">
    <property type="entry name" value="PI3/4_kinase_cat_dom"/>
</dbReference>
<evidence type="ECO:0000256" key="12">
    <source>
        <dbReference type="ARBA" id="ARBA00022679"/>
    </source>
</evidence>
<protein>
    <recommendedName>
        <fullName evidence="29">Phosphatidylinositol 4-kinase type 2</fullName>
        <ecNumber evidence="29">2.7.1.67</ecNumber>
    </recommendedName>
</protein>